<organism evidence="1">
    <name type="scientific">Chrysotila carterae</name>
    <name type="common">Marine alga</name>
    <name type="synonym">Syracosphaera carterae</name>
    <dbReference type="NCBI Taxonomy" id="13221"/>
    <lineage>
        <taxon>Eukaryota</taxon>
        <taxon>Haptista</taxon>
        <taxon>Haptophyta</taxon>
        <taxon>Prymnesiophyceae</taxon>
        <taxon>Isochrysidales</taxon>
        <taxon>Isochrysidaceae</taxon>
        <taxon>Chrysotila</taxon>
    </lineage>
</organism>
<evidence type="ECO:0000313" key="1">
    <source>
        <dbReference type="EMBL" id="CAE0779162.1"/>
    </source>
</evidence>
<protein>
    <submittedName>
        <fullName evidence="1">Uncharacterized protein</fullName>
    </submittedName>
</protein>
<name>A0A7S4F8C0_CHRCT</name>
<proteinExistence type="predicted"/>
<dbReference type="EMBL" id="HBIZ01049692">
    <property type="protein sequence ID" value="CAE0779162.1"/>
    <property type="molecule type" value="Transcribed_RNA"/>
</dbReference>
<reference evidence="1" key="1">
    <citation type="submission" date="2021-01" db="EMBL/GenBank/DDBJ databases">
        <authorList>
            <person name="Corre E."/>
            <person name="Pelletier E."/>
            <person name="Niang G."/>
            <person name="Scheremetjew M."/>
            <person name="Finn R."/>
            <person name="Kale V."/>
            <person name="Holt S."/>
            <person name="Cochrane G."/>
            <person name="Meng A."/>
            <person name="Brown T."/>
            <person name="Cohen L."/>
        </authorList>
    </citation>
    <scope>NUCLEOTIDE SEQUENCE</scope>
    <source>
        <strain evidence="1">CCMP645</strain>
    </source>
</reference>
<dbReference type="AlphaFoldDB" id="A0A7S4F8C0"/>
<accession>A0A7S4F8C0</accession>
<gene>
    <name evidence="1" type="ORF">PCAR00345_LOCUS31801</name>
</gene>
<sequence length="100" mass="11603">MVASRARTRVLVRRKWACERKRTFSDVLRAQIFSWGEVEWRLQSCYTVCMACAKWWPLWAATTTPCAKEALHAHSSIVQMHDWQVESESESESESGRARG</sequence>